<dbReference type="Gramene" id="Jr08_21960_p1">
    <property type="protein sequence ID" value="cds.Jr08_21960_p1"/>
    <property type="gene ID" value="Jr08_21960"/>
</dbReference>
<evidence type="ECO:0000256" key="1">
    <source>
        <dbReference type="ARBA" id="ARBA00004479"/>
    </source>
</evidence>
<keyword evidence="12" id="KW-0675">Receptor</keyword>
<feature type="transmembrane region" description="Helical" evidence="17">
    <location>
        <begin position="239"/>
        <end position="264"/>
    </location>
</feature>
<dbReference type="CDD" id="cd14066">
    <property type="entry name" value="STKc_IRAK"/>
    <property type="match status" value="1"/>
</dbReference>
<evidence type="ECO:0000256" key="3">
    <source>
        <dbReference type="ARBA" id="ARBA00022527"/>
    </source>
</evidence>
<evidence type="ECO:0000313" key="20">
    <source>
        <dbReference type="EMBL" id="KAF5463474.1"/>
    </source>
</evidence>
<reference evidence="20" key="1">
    <citation type="submission" date="2015-10" db="EMBL/GenBank/DDBJ databases">
        <authorList>
            <person name="Martinez-Garcia P.J."/>
            <person name="Crepeau M.W."/>
            <person name="Puiu D."/>
            <person name="Gonzalez-Ibeas D."/>
            <person name="Whalen J."/>
            <person name="Stevens K."/>
            <person name="Paul R."/>
            <person name="Butterfield T."/>
            <person name="Britton M."/>
            <person name="Reagan R."/>
            <person name="Chakraborty S."/>
            <person name="Walawage S.L."/>
            <person name="Vasquez-Gross H.A."/>
            <person name="Cardeno C."/>
            <person name="Famula R."/>
            <person name="Pratt K."/>
            <person name="Kuruganti S."/>
            <person name="Aradhya M.K."/>
            <person name="Leslie C.A."/>
            <person name="Dandekar A.M."/>
            <person name="Salzberg S.L."/>
            <person name="Wegrzyn J.L."/>
            <person name="Langley C.H."/>
            <person name="Neale D.B."/>
        </authorList>
    </citation>
    <scope>NUCLEOTIDE SEQUENCE</scope>
    <source>
        <tissue evidence="20">Leaves</tissue>
    </source>
</reference>
<dbReference type="SMART" id="SM00220">
    <property type="entry name" value="S_TKc"/>
    <property type="match status" value="1"/>
</dbReference>
<evidence type="ECO:0000256" key="5">
    <source>
        <dbReference type="ARBA" id="ARBA00022692"/>
    </source>
</evidence>
<keyword evidence="6 18" id="KW-0732">Signal</keyword>
<dbReference type="InterPro" id="IPR000719">
    <property type="entry name" value="Prot_kinase_dom"/>
</dbReference>
<evidence type="ECO:0000256" key="17">
    <source>
        <dbReference type="SAM" id="Phobius"/>
    </source>
</evidence>
<keyword evidence="11 17" id="KW-0472">Membrane</keyword>
<dbReference type="Gene3D" id="3.30.200.20">
    <property type="entry name" value="Phosphorylase Kinase, domain 1"/>
    <property type="match status" value="1"/>
</dbReference>
<dbReference type="Gene3D" id="1.10.510.10">
    <property type="entry name" value="Transferase(Phosphotransferase) domain 1"/>
    <property type="match status" value="1"/>
</dbReference>
<gene>
    <name evidence="20" type="ORF">F2P56_019384</name>
</gene>
<dbReference type="GO" id="GO:0004674">
    <property type="term" value="F:protein serine/threonine kinase activity"/>
    <property type="evidence" value="ECO:0007669"/>
    <property type="project" value="UniProtKB-KW"/>
</dbReference>
<dbReference type="Pfam" id="PF07714">
    <property type="entry name" value="PK_Tyr_Ser-Thr"/>
    <property type="match status" value="1"/>
</dbReference>
<evidence type="ECO:0000256" key="6">
    <source>
        <dbReference type="ARBA" id="ARBA00022729"/>
    </source>
</evidence>
<feature type="chain" id="PRO_5032996606" description="non-specific serine/threonine protein kinase" evidence="18">
    <location>
        <begin position="28"/>
        <end position="628"/>
    </location>
</feature>
<organism evidence="20 21">
    <name type="scientific">Juglans regia</name>
    <name type="common">English walnut</name>
    <dbReference type="NCBI Taxonomy" id="51240"/>
    <lineage>
        <taxon>Eukaryota</taxon>
        <taxon>Viridiplantae</taxon>
        <taxon>Streptophyta</taxon>
        <taxon>Embryophyta</taxon>
        <taxon>Tracheophyta</taxon>
        <taxon>Spermatophyta</taxon>
        <taxon>Magnoliopsida</taxon>
        <taxon>eudicotyledons</taxon>
        <taxon>Gunneridae</taxon>
        <taxon>Pentapetalae</taxon>
        <taxon>rosids</taxon>
        <taxon>fabids</taxon>
        <taxon>Fagales</taxon>
        <taxon>Juglandaceae</taxon>
        <taxon>Juglans</taxon>
    </lineage>
</organism>
<comment type="catalytic activity">
    <reaction evidence="14">
        <text>L-threonyl-[protein] + ATP = O-phospho-L-threonyl-[protein] + ADP + H(+)</text>
        <dbReference type="Rhea" id="RHEA:46608"/>
        <dbReference type="Rhea" id="RHEA-COMP:11060"/>
        <dbReference type="Rhea" id="RHEA-COMP:11605"/>
        <dbReference type="ChEBI" id="CHEBI:15378"/>
        <dbReference type="ChEBI" id="CHEBI:30013"/>
        <dbReference type="ChEBI" id="CHEBI:30616"/>
        <dbReference type="ChEBI" id="CHEBI:61977"/>
        <dbReference type="ChEBI" id="CHEBI:456216"/>
        <dbReference type="EC" id="2.7.11.1"/>
    </reaction>
</comment>
<comment type="subcellular location">
    <subcellularLocation>
        <location evidence="1">Membrane</location>
        <topology evidence="1">Single-pass type I membrane protein</topology>
    </subcellularLocation>
</comment>
<keyword evidence="10 17" id="KW-1133">Transmembrane helix</keyword>
<dbReference type="Pfam" id="PF19160">
    <property type="entry name" value="SPARK"/>
    <property type="match status" value="1"/>
</dbReference>
<dbReference type="PROSITE" id="PS50011">
    <property type="entry name" value="PROTEIN_KINASE_DOM"/>
    <property type="match status" value="1"/>
</dbReference>
<reference evidence="20" key="2">
    <citation type="submission" date="2020-03" db="EMBL/GenBank/DDBJ databases">
        <title>Walnut 2.0.</title>
        <authorList>
            <person name="Marrano A."/>
            <person name="Britton M."/>
            <person name="Zimin A.V."/>
            <person name="Zaini P.A."/>
            <person name="Workman R."/>
            <person name="Puiu D."/>
            <person name="Bianco L."/>
            <person name="Allen B.J."/>
            <person name="Troggio M."/>
            <person name="Leslie C.A."/>
            <person name="Timp W."/>
            <person name="Dendekar A."/>
            <person name="Salzberg S.L."/>
            <person name="Neale D.B."/>
        </authorList>
    </citation>
    <scope>NUCLEOTIDE SEQUENCE</scope>
    <source>
        <tissue evidence="20">Leaves</tissue>
    </source>
</reference>
<evidence type="ECO:0000256" key="2">
    <source>
        <dbReference type="ARBA" id="ARBA00012513"/>
    </source>
</evidence>
<feature type="domain" description="Protein kinase" evidence="19">
    <location>
        <begin position="311"/>
        <end position="572"/>
    </location>
</feature>
<evidence type="ECO:0000256" key="8">
    <source>
        <dbReference type="ARBA" id="ARBA00022777"/>
    </source>
</evidence>
<keyword evidence="5 17" id="KW-0812">Transmembrane</keyword>
<dbReference type="SUPFAM" id="SSF56112">
    <property type="entry name" value="Protein kinase-like (PK-like)"/>
    <property type="match status" value="1"/>
</dbReference>
<evidence type="ECO:0000256" key="15">
    <source>
        <dbReference type="ARBA" id="ARBA00048679"/>
    </source>
</evidence>
<dbReference type="Proteomes" id="UP000619265">
    <property type="component" value="Unassembled WGS sequence"/>
</dbReference>
<keyword evidence="4" id="KW-0808">Transferase</keyword>
<evidence type="ECO:0000256" key="12">
    <source>
        <dbReference type="ARBA" id="ARBA00023170"/>
    </source>
</evidence>
<protein>
    <recommendedName>
        <fullName evidence="2">non-specific serine/threonine protein kinase</fullName>
        <ecNumber evidence="2">2.7.11.1</ecNumber>
    </recommendedName>
</protein>
<dbReference type="InterPro" id="IPR001245">
    <property type="entry name" value="Ser-Thr/Tyr_kinase_cat_dom"/>
</dbReference>
<keyword evidence="9 16" id="KW-0067">ATP-binding</keyword>
<sequence length="628" mass="69904">MSPLFSICYALLLGLAISGFTFSSADCYKILHTGRRPFEDLCPLNFYFLRKLIAQGALEPTFPDMQTKCHYILQGIRLVRSEYLRTDSSFLLPPNVSKECWQSYRSLVGEFLDGFDIQTACGYHPEWISRGCLNIKSQAEFESLIPVSKLQEIGRYCNQSLVSSSACELCSKILSSLGDSYLHGPDNGNVSDCTGYPFMYAAAVVSELGPTDKTTAKCLFSFSLELPLMQPSNIKRHTLVLSGALAGCLLGFFGASSAVLFLWLRRKKSEREKKNISKDETGIIMGLGSINGSTSFVKFEYEDVKKATMNFYRENLIGKGGYGNVYKGILPDGSQVAFKRFKNCSAAGVATFAHEVEVIASVRHVNLVSLRGYCTKMVPLEGHQRIIVCDFMPNGSLYDHLFGSEMKKLSWPIRQKIALGTARGLAYLHYGAQPAIIHRDIKASNILLEKMFEPKLADFGLARYNAEGTTHLNTRVAGTLGYVAPEYAMYGMLTERSDVYSFGVVLLELLSGKKALEIEEVGKTSLLTDWAWSLMQKGRAVDVIEEGMPECESRQLMEQHVVVAVLCCHPILHARPTMDQVVKMLETDPCNSSLYQNQGPKPEPNAFSYTKLYQQNQQFDQVKTGAKT</sequence>
<comment type="caution">
    <text evidence="20">The sequence shown here is derived from an EMBL/GenBank/DDBJ whole genome shotgun (WGS) entry which is preliminary data.</text>
</comment>
<evidence type="ECO:0000259" key="19">
    <source>
        <dbReference type="PROSITE" id="PS50011"/>
    </source>
</evidence>
<evidence type="ECO:0000256" key="11">
    <source>
        <dbReference type="ARBA" id="ARBA00023136"/>
    </source>
</evidence>
<dbReference type="EMBL" id="LIHL02000008">
    <property type="protein sequence ID" value="KAF5463474.1"/>
    <property type="molecule type" value="Genomic_DNA"/>
</dbReference>
<comment type="catalytic activity">
    <reaction evidence="15">
        <text>L-seryl-[protein] + ATP = O-phospho-L-seryl-[protein] + ADP + H(+)</text>
        <dbReference type="Rhea" id="RHEA:17989"/>
        <dbReference type="Rhea" id="RHEA-COMP:9863"/>
        <dbReference type="Rhea" id="RHEA-COMP:11604"/>
        <dbReference type="ChEBI" id="CHEBI:15378"/>
        <dbReference type="ChEBI" id="CHEBI:29999"/>
        <dbReference type="ChEBI" id="CHEBI:30616"/>
        <dbReference type="ChEBI" id="CHEBI:83421"/>
        <dbReference type="ChEBI" id="CHEBI:456216"/>
        <dbReference type="EC" id="2.7.11.1"/>
    </reaction>
</comment>
<feature type="signal peptide" evidence="18">
    <location>
        <begin position="1"/>
        <end position="27"/>
    </location>
</feature>
<feature type="binding site" evidence="16">
    <location>
        <position position="339"/>
    </location>
    <ligand>
        <name>ATP</name>
        <dbReference type="ChEBI" id="CHEBI:30616"/>
    </ligand>
</feature>
<dbReference type="InterPro" id="IPR011009">
    <property type="entry name" value="Kinase-like_dom_sf"/>
</dbReference>
<evidence type="ECO:0000256" key="7">
    <source>
        <dbReference type="ARBA" id="ARBA00022741"/>
    </source>
</evidence>
<evidence type="ECO:0000256" key="14">
    <source>
        <dbReference type="ARBA" id="ARBA00047899"/>
    </source>
</evidence>
<keyword evidence="13" id="KW-0325">Glycoprotein</keyword>
<keyword evidence="3" id="KW-0723">Serine/threonine-protein kinase</keyword>
<evidence type="ECO:0000256" key="18">
    <source>
        <dbReference type="SAM" id="SignalP"/>
    </source>
</evidence>
<dbReference type="FunFam" id="3.30.200.20:FF:000390">
    <property type="entry name" value="probable LRR receptor-like serine/threonine-protein kinase RKF3"/>
    <property type="match status" value="1"/>
</dbReference>
<evidence type="ECO:0000256" key="13">
    <source>
        <dbReference type="ARBA" id="ARBA00023180"/>
    </source>
</evidence>
<accession>A0A833XBR3</accession>
<keyword evidence="7 16" id="KW-0547">Nucleotide-binding</keyword>
<proteinExistence type="predicted"/>
<evidence type="ECO:0000256" key="9">
    <source>
        <dbReference type="ARBA" id="ARBA00022840"/>
    </source>
</evidence>
<dbReference type="InterPro" id="IPR008271">
    <property type="entry name" value="Ser/Thr_kinase_AS"/>
</dbReference>
<evidence type="ECO:0000313" key="21">
    <source>
        <dbReference type="Proteomes" id="UP000619265"/>
    </source>
</evidence>
<dbReference type="EC" id="2.7.11.1" evidence="2"/>
<dbReference type="AlphaFoldDB" id="A0A833XBR3"/>
<dbReference type="PROSITE" id="PS00107">
    <property type="entry name" value="PROTEIN_KINASE_ATP"/>
    <property type="match status" value="1"/>
</dbReference>
<evidence type="ECO:0000256" key="16">
    <source>
        <dbReference type="PROSITE-ProRule" id="PRU10141"/>
    </source>
</evidence>
<keyword evidence="8" id="KW-0418">Kinase</keyword>
<name>A0A833XBR3_JUGRE</name>
<dbReference type="GO" id="GO:0016020">
    <property type="term" value="C:membrane"/>
    <property type="evidence" value="ECO:0007669"/>
    <property type="project" value="UniProtKB-SubCell"/>
</dbReference>
<dbReference type="PROSITE" id="PS00108">
    <property type="entry name" value="PROTEIN_KINASE_ST"/>
    <property type="match status" value="1"/>
</dbReference>
<dbReference type="PANTHER" id="PTHR47989:SF62">
    <property type="entry name" value="OS05G0423500 PROTEIN"/>
    <property type="match status" value="1"/>
</dbReference>
<evidence type="ECO:0000256" key="4">
    <source>
        <dbReference type="ARBA" id="ARBA00022679"/>
    </source>
</evidence>
<evidence type="ECO:0000256" key="10">
    <source>
        <dbReference type="ARBA" id="ARBA00022989"/>
    </source>
</evidence>
<dbReference type="GO" id="GO:0005524">
    <property type="term" value="F:ATP binding"/>
    <property type="evidence" value="ECO:0007669"/>
    <property type="project" value="UniProtKB-UniRule"/>
</dbReference>
<dbReference type="FunFam" id="1.10.510.10:FF:000287">
    <property type="entry name" value="probable LRR receptor-like serine/threonine-protein kinase RKF3"/>
    <property type="match status" value="1"/>
</dbReference>
<dbReference type="InterPro" id="IPR043891">
    <property type="entry name" value="SPARK"/>
</dbReference>
<dbReference type="InterPro" id="IPR017441">
    <property type="entry name" value="Protein_kinase_ATP_BS"/>
</dbReference>
<dbReference type="PANTHER" id="PTHR47989">
    <property type="entry name" value="OS01G0750732 PROTEIN"/>
    <property type="match status" value="1"/>
</dbReference>